<dbReference type="Gene3D" id="3.20.20.70">
    <property type="entry name" value="Aldolase class I"/>
    <property type="match status" value="1"/>
</dbReference>
<protein>
    <recommendedName>
        <fullName evidence="2">Orotidine 5'-phosphate decarboxylase domain-containing protein</fullName>
    </recommendedName>
</protein>
<organism evidence="3 4">
    <name type="scientific">Candidatus Ryanbacteria bacterium RIFCSPLOWO2_02_FULL_45_11c</name>
    <dbReference type="NCBI Taxonomy" id="1802128"/>
    <lineage>
        <taxon>Bacteria</taxon>
        <taxon>Candidatus Ryaniibacteriota</taxon>
    </lineage>
</organism>
<evidence type="ECO:0000259" key="2">
    <source>
        <dbReference type="Pfam" id="PF00215"/>
    </source>
</evidence>
<feature type="domain" description="Orotidine 5'-phosphate decarboxylase" evidence="2">
    <location>
        <begin position="7"/>
        <end position="220"/>
    </location>
</feature>
<dbReference type="Pfam" id="PF00215">
    <property type="entry name" value="OMPdecase"/>
    <property type="match status" value="1"/>
</dbReference>
<comment type="caution">
    <text evidence="3">The sequence shown here is derived from an EMBL/GenBank/DDBJ whole genome shotgun (WGS) entry which is preliminary data.</text>
</comment>
<evidence type="ECO:0000256" key="1">
    <source>
        <dbReference type="ARBA" id="ARBA00023239"/>
    </source>
</evidence>
<reference evidence="3 4" key="1">
    <citation type="journal article" date="2016" name="Nat. Commun.">
        <title>Thousands of microbial genomes shed light on interconnected biogeochemical processes in an aquifer system.</title>
        <authorList>
            <person name="Anantharaman K."/>
            <person name="Brown C.T."/>
            <person name="Hug L.A."/>
            <person name="Sharon I."/>
            <person name="Castelle C.J."/>
            <person name="Probst A.J."/>
            <person name="Thomas B.C."/>
            <person name="Singh A."/>
            <person name="Wilkins M.J."/>
            <person name="Karaoz U."/>
            <person name="Brodie E.L."/>
            <person name="Williams K.H."/>
            <person name="Hubbard S.S."/>
            <person name="Banfield J.F."/>
        </authorList>
    </citation>
    <scope>NUCLEOTIDE SEQUENCE [LARGE SCALE GENOMIC DNA]</scope>
</reference>
<dbReference type="GO" id="GO:0004590">
    <property type="term" value="F:orotidine-5'-phosphate decarboxylase activity"/>
    <property type="evidence" value="ECO:0007669"/>
    <property type="project" value="InterPro"/>
</dbReference>
<dbReference type="Proteomes" id="UP000178186">
    <property type="component" value="Unassembled WGS sequence"/>
</dbReference>
<evidence type="ECO:0000313" key="4">
    <source>
        <dbReference type="Proteomes" id="UP000178186"/>
    </source>
</evidence>
<evidence type="ECO:0000313" key="3">
    <source>
        <dbReference type="EMBL" id="OGZ56761.1"/>
    </source>
</evidence>
<dbReference type="InterPro" id="IPR013785">
    <property type="entry name" value="Aldolase_TIM"/>
</dbReference>
<dbReference type="AlphaFoldDB" id="A0A1G2H3F0"/>
<dbReference type="SUPFAM" id="SSF51366">
    <property type="entry name" value="Ribulose-phoshate binding barrel"/>
    <property type="match status" value="1"/>
</dbReference>
<dbReference type="STRING" id="1802128.A3H64_02680"/>
<accession>A0A1G2H3F0</accession>
<gene>
    <name evidence="3" type="ORF">A3H64_02680</name>
</gene>
<name>A0A1G2H3F0_9BACT</name>
<sequence length="240" mass="26175">MLYQRSVIVACDVSLDYELETLVSATWNIPHIGAYKVGFDLVISYGLPRIVGLIRSFPEKIPIIYDHQKGGTDTPPMGSKFAKVVRSSGANAVILFPLTGPVVAEKWIKTCQDEGLGVIVGGHMTHEKFLESEGGYISDAAPFSIYTTAAKLGVTNFVVPGNKPELIRTYRQHLEGMGVDTEKLQLFAPGFITQGGDISEAGKVAGERWHAIVGSAIYEKHTWEAMHESALQLVQQISVD</sequence>
<dbReference type="GO" id="GO:0006207">
    <property type="term" value="P:'de novo' pyrimidine nucleobase biosynthetic process"/>
    <property type="evidence" value="ECO:0007669"/>
    <property type="project" value="InterPro"/>
</dbReference>
<proteinExistence type="predicted"/>
<dbReference type="InterPro" id="IPR001754">
    <property type="entry name" value="OMPdeCOase_dom"/>
</dbReference>
<dbReference type="EMBL" id="MHNY01000003">
    <property type="protein sequence ID" value="OGZ56761.1"/>
    <property type="molecule type" value="Genomic_DNA"/>
</dbReference>
<keyword evidence="1" id="KW-0456">Lyase</keyword>
<dbReference type="InterPro" id="IPR011060">
    <property type="entry name" value="RibuloseP-bd_barrel"/>
</dbReference>